<evidence type="ECO:0000313" key="2">
    <source>
        <dbReference type="Proteomes" id="UP000293865"/>
    </source>
</evidence>
<evidence type="ECO:0000313" key="1">
    <source>
        <dbReference type="EMBL" id="RXZ70126.1"/>
    </source>
</evidence>
<dbReference type="PANTHER" id="PTHR42830:SF2">
    <property type="entry name" value="OSMC_OHR FAMILY PROTEIN"/>
    <property type="match status" value="1"/>
</dbReference>
<sequence>MLGEHHYSIEVEWQGDRGEGTSGYRAYGRQHLVRAAGKSHDIDGSSDRVFHGDRERWNPEELLIAALSQCHMLSYLHVATQHGVIVHGYTDAASGTMVEDGLGGGMFTEVTLHPRVIVADESMVETAQRIHAEAAEKCFIAASVAFPVHHEPVAVVTPVIA</sequence>
<dbReference type="Pfam" id="PF02566">
    <property type="entry name" value="OsmC"/>
    <property type="match status" value="1"/>
</dbReference>
<dbReference type="OrthoDB" id="9795405at2"/>
<comment type="caution">
    <text evidence="1">The sequence shown here is derived from an EMBL/GenBank/DDBJ whole genome shotgun (WGS) entry which is preliminary data.</text>
</comment>
<name>A0A4V1QXM0_9MICO</name>
<gene>
    <name evidence="1" type="ORF">ESP51_10740</name>
</gene>
<keyword evidence="2" id="KW-1185">Reference proteome</keyword>
<dbReference type="InterPro" id="IPR052707">
    <property type="entry name" value="OsmC_Ohr_Peroxiredoxin"/>
</dbReference>
<dbReference type="Gene3D" id="3.30.300.20">
    <property type="match status" value="1"/>
</dbReference>
<dbReference type="SUPFAM" id="SSF82784">
    <property type="entry name" value="OsmC-like"/>
    <property type="match status" value="1"/>
</dbReference>
<dbReference type="InterPro" id="IPR003718">
    <property type="entry name" value="OsmC/Ohr_fam"/>
</dbReference>
<dbReference type="InterPro" id="IPR015946">
    <property type="entry name" value="KH_dom-like_a/b"/>
</dbReference>
<reference evidence="1 2" key="1">
    <citation type="submission" date="2019-01" db="EMBL/GenBank/DDBJ databases">
        <title>Agromyces.</title>
        <authorList>
            <person name="Li J."/>
        </authorList>
    </citation>
    <scope>NUCLEOTIDE SEQUENCE [LARGE SCALE GENOMIC DNA]</scope>
    <source>
        <strain evidence="1 2">DSM 15934</strain>
    </source>
</reference>
<organism evidence="1 2">
    <name type="scientific">Agromyces albus</name>
    <dbReference type="NCBI Taxonomy" id="205332"/>
    <lineage>
        <taxon>Bacteria</taxon>
        <taxon>Bacillati</taxon>
        <taxon>Actinomycetota</taxon>
        <taxon>Actinomycetes</taxon>
        <taxon>Micrococcales</taxon>
        <taxon>Microbacteriaceae</taxon>
        <taxon>Agromyces</taxon>
    </lineage>
</organism>
<dbReference type="RefSeq" id="WP_129520893.1">
    <property type="nucleotide sequence ID" value="NZ_SDPN01000017.1"/>
</dbReference>
<accession>A0A4V1QXM0</accession>
<protein>
    <submittedName>
        <fullName evidence="1">OsmC family peroxiredoxin</fullName>
    </submittedName>
</protein>
<dbReference type="EMBL" id="SDPN01000017">
    <property type="protein sequence ID" value="RXZ70126.1"/>
    <property type="molecule type" value="Genomic_DNA"/>
</dbReference>
<dbReference type="AlphaFoldDB" id="A0A4V1QXM0"/>
<proteinExistence type="predicted"/>
<dbReference type="InterPro" id="IPR036102">
    <property type="entry name" value="OsmC/Ohrsf"/>
</dbReference>
<dbReference type="Proteomes" id="UP000293865">
    <property type="component" value="Unassembled WGS sequence"/>
</dbReference>
<dbReference type="PANTHER" id="PTHR42830">
    <property type="entry name" value="OSMOTICALLY INDUCIBLE FAMILY PROTEIN"/>
    <property type="match status" value="1"/>
</dbReference>